<dbReference type="SUPFAM" id="SSF47413">
    <property type="entry name" value="lambda repressor-like DNA-binding domains"/>
    <property type="match status" value="1"/>
</dbReference>
<dbReference type="InterPro" id="IPR010982">
    <property type="entry name" value="Lambda_DNA-bd_dom_sf"/>
</dbReference>
<sequence length="358" mass="37793">MADVAREAGVSVATAGRALGDYGRVGDDLRDRVKAAADRLGYSPNVVARSMRSGGTHSIGFVGADISNPFFATALRGVCDVAREHGYEAILTNSDDRLDVERAAVQVLLDKQVEGIVVAPTSVTDVDHLKRAQEVGVPIVLLDRSSSALDADSVVIDNEMAAHDAVTYLLNLGHRRIGMLACVDVEESPEVVARAGTGRLQARGAARPSIDRIRGYLAAMDDYLAPSSADLVRCTGLGSPAQAEREADALLALAQPPTAVFAADNVATQGVFRAARRRGLAIPGDLSMVGFDDLDWTTLVDPPLTVVAQPPLDMGRTAAEQLFARIKGEDRPGERIVLPTELIVRSSAAGHGAQKRSA</sequence>
<dbReference type="Gene3D" id="1.10.260.40">
    <property type="entry name" value="lambda repressor-like DNA-binding domains"/>
    <property type="match status" value="1"/>
</dbReference>
<dbReference type="GO" id="GO:0000976">
    <property type="term" value="F:transcription cis-regulatory region binding"/>
    <property type="evidence" value="ECO:0007669"/>
    <property type="project" value="TreeGrafter"/>
</dbReference>
<keyword evidence="3" id="KW-0238">DNA-binding</keyword>
<feature type="domain" description="HTH lacI-type" evidence="5">
    <location>
        <begin position="1"/>
        <end position="53"/>
    </location>
</feature>
<dbReference type="PROSITE" id="PS50932">
    <property type="entry name" value="HTH_LACI_2"/>
    <property type="match status" value="1"/>
</dbReference>
<evidence type="ECO:0000256" key="2">
    <source>
        <dbReference type="ARBA" id="ARBA00023015"/>
    </source>
</evidence>
<evidence type="ECO:0000256" key="4">
    <source>
        <dbReference type="ARBA" id="ARBA00023163"/>
    </source>
</evidence>
<dbReference type="CDD" id="cd01392">
    <property type="entry name" value="HTH_LacI"/>
    <property type="match status" value="1"/>
</dbReference>
<dbReference type="InterPro" id="IPR028082">
    <property type="entry name" value="Peripla_BP_I"/>
</dbReference>
<gene>
    <name evidence="6" type="ORF">EOT10_04340</name>
</gene>
<keyword evidence="2" id="KW-0805">Transcription regulation</keyword>
<evidence type="ECO:0000256" key="1">
    <source>
        <dbReference type="ARBA" id="ARBA00022491"/>
    </source>
</evidence>
<dbReference type="Pfam" id="PF13377">
    <property type="entry name" value="Peripla_BP_3"/>
    <property type="match status" value="1"/>
</dbReference>
<evidence type="ECO:0000313" key="6">
    <source>
        <dbReference type="EMBL" id="RVU29181.1"/>
    </source>
</evidence>
<accession>A0A437Q3X1</accession>
<dbReference type="AlphaFoldDB" id="A0A437Q3X1"/>
<dbReference type="Proteomes" id="UP000283128">
    <property type="component" value="Unassembled WGS sequence"/>
</dbReference>
<dbReference type="SUPFAM" id="SSF53822">
    <property type="entry name" value="Periplasmic binding protein-like I"/>
    <property type="match status" value="1"/>
</dbReference>
<dbReference type="InterPro" id="IPR000843">
    <property type="entry name" value="HTH_LacI"/>
</dbReference>
<evidence type="ECO:0000259" key="5">
    <source>
        <dbReference type="PROSITE" id="PS50932"/>
    </source>
</evidence>
<proteinExistence type="predicted"/>
<dbReference type="OrthoDB" id="37081at2"/>
<keyword evidence="1" id="KW-0678">Repressor</keyword>
<reference evidence="6 7" key="1">
    <citation type="submission" date="2019-01" db="EMBL/GenBank/DDBJ databases">
        <title>Genome sequences of Streptomyces and Rhizobium isolates collected from root and soil.</title>
        <authorList>
            <person name="Chhettri S."/>
            <person name="Sevigny J.L."/>
            <person name="Sen A."/>
            <person name="Ennis N."/>
            <person name="Tisa L."/>
        </authorList>
    </citation>
    <scope>NUCLEOTIDE SEQUENCE [LARGE SCALE GENOMIC DNA]</scope>
    <source>
        <strain evidence="6 7">San01</strain>
    </source>
</reference>
<dbReference type="Pfam" id="PF00356">
    <property type="entry name" value="LacI"/>
    <property type="match status" value="1"/>
</dbReference>
<dbReference type="SMART" id="SM00354">
    <property type="entry name" value="HTH_LACI"/>
    <property type="match status" value="1"/>
</dbReference>
<keyword evidence="4" id="KW-0804">Transcription</keyword>
<comment type="caution">
    <text evidence="6">The sequence shown here is derived from an EMBL/GenBank/DDBJ whole genome shotgun (WGS) entry which is preliminary data.</text>
</comment>
<evidence type="ECO:0000313" key="7">
    <source>
        <dbReference type="Proteomes" id="UP000283128"/>
    </source>
</evidence>
<dbReference type="EMBL" id="RZYA01000001">
    <property type="protein sequence ID" value="RVU29181.1"/>
    <property type="molecule type" value="Genomic_DNA"/>
</dbReference>
<dbReference type="PANTHER" id="PTHR30146:SF148">
    <property type="entry name" value="HTH-TYPE TRANSCRIPTIONAL REPRESSOR PURR-RELATED"/>
    <property type="match status" value="1"/>
</dbReference>
<protein>
    <submittedName>
        <fullName evidence="6">LacI family transcriptional regulator</fullName>
    </submittedName>
</protein>
<dbReference type="GO" id="GO:0003700">
    <property type="term" value="F:DNA-binding transcription factor activity"/>
    <property type="evidence" value="ECO:0007669"/>
    <property type="project" value="TreeGrafter"/>
</dbReference>
<name>A0A437Q3X1_9ACTN</name>
<dbReference type="PANTHER" id="PTHR30146">
    <property type="entry name" value="LACI-RELATED TRANSCRIPTIONAL REPRESSOR"/>
    <property type="match status" value="1"/>
</dbReference>
<dbReference type="InterPro" id="IPR046335">
    <property type="entry name" value="LacI/GalR-like_sensor"/>
</dbReference>
<dbReference type="Gene3D" id="3.40.50.2300">
    <property type="match status" value="2"/>
</dbReference>
<keyword evidence="7" id="KW-1185">Reference proteome</keyword>
<organism evidence="6 7">
    <name type="scientific">Streptomyces antnestii</name>
    <dbReference type="NCBI Taxonomy" id="2494256"/>
    <lineage>
        <taxon>Bacteria</taxon>
        <taxon>Bacillati</taxon>
        <taxon>Actinomycetota</taxon>
        <taxon>Actinomycetes</taxon>
        <taxon>Kitasatosporales</taxon>
        <taxon>Streptomycetaceae</taxon>
        <taxon>Streptomyces</taxon>
    </lineage>
</organism>
<dbReference type="CDD" id="cd06267">
    <property type="entry name" value="PBP1_LacI_sugar_binding-like"/>
    <property type="match status" value="1"/>
</dbReference>
<evidence type="ECO:0000256" key="3">
    <source>
        <dbReference type="ARBA" id="ARBA00023125"/>
    </source>
</evidence>